<dbReference type="EMBL" id="OMOD01000001">
    <property type="protein sequence ID" value="SPF31317.1"/>
    <property type="molecule type" value="Genomic_DNA"/>
</dbReference>
<dbReference type="InterPro" id="IPR008928">
    <property type="entry name" value="6-hairpin_glycosidase_sf"/>
</dbReference>
<reference evidence="4" key="1">
    <citation type="submission" date="2018-02" db="EMBL/GenBank/DDBJ databases">
        <authorList>
            <person name="Hausmann B."/>
        </authorList>
    </citation>
    <scope>NUCLEOTIDE SEQUENCE [LARGE SCALE GENOMIC DNA]</scope>
    <source>
        <strain evidence="4">Peat soil MAG SbA1</strain>
    </source>
</reference>
<dbReference type="OrthoDB" id="9757939at2"/>
<sequence>MFPWYTASRRRFLQSAALASAGSLIPGFRNSVWAAAASPASIPLEEFDYGDVTLQSRLHEQQLHETHVLLMNLSEDSLLKPFRQMVGKPAPGEGLGGWYQYDPHNENYLFEIGFAPGCTFGQWISALARSYAIDRSPETREKVLRLNRLYAKTIGGGLFENTRFPAYSYDKLVCGLIDSHKYVGDPQAFAILDQTTDAALPHLPKKAVEHGEHWRSNPDVSYTWDESYTMPENLFLAYQRGAGDRYRALGIQYLHDTFYDRLAAGQNDLAGRHAYSHVNCLCSAMQAYLSLGSEKHLRAAKNGFDIVAAQSYATGGWGPDETLRATGSADVFESLTKIHSSFETPCGSYAHFKLTRYLLRVTRDSRYGDSMERVMYNTVLGSLPLQFDGRAFYYSDYNFHGRKVYHGQRWPCCSGTLPQVAADYRICTYFRDPQGVYVNLYIPSALRWTQGGSQVELKQKGEYPYDAHVQLEVTASQPVEFSLNLRIPAWAEKASIAVNGKRQEAQAGTFAQVQRQWTTGDRIDVDLPLMTRLEAIDAQHPETVALLVGPLVLFAIGEPQSAVTRAQLLAAKKVAPEIWHVETAGAVMKMMPFTAIEDQPYTTYLRVT</sequence>
<proteinExistence type="predicted"/>
<dbReference type="Pfam" id="PF20736">
    <property type="entry name" value="Glyco_hydro127M"/>
    <property type="match status" value="1"/>
</dbReference>
<dbReference type="SUPFAM" id="SSF48208">
    <property type="entry name" value="Six-hairpin glycosidases"/>
    <property type="match status" value="1"/>
</dbReference>
<dbReference type="PROSITE" id="PS51318">
    <property type="entry name" value="TAT"/>
    <property type="match status" value="1"/>
</dbReference>
<accession>A0A2U3JV95</accession>
<dbReference type="Proteomes" id="UP000238701">
    <property type="component" value="Unassembled WGS sequence"/>
</dbReference>
<gene>
    <name evidence="3" type="ORF">SBA1_10032</name>
</gene>
<dbReference type="PANTHER" id="PTHR31151:SF0">
    <property type="entry name" value="PROLINE-TRNA LIGASE (DUF1680)"/>
    <property type="match status" value="1"/>
</dbReference>
<evidence type="ECO:0000313" key="4">
    <source>
        <dbReference type="Proteomes" id="UP000238701"/>
    </source>
</evidence>
<dbReference type="InterPro" id="IPR012878">
    <property type="entry name" value="Beta-AFase-like_GH127_cat"/>
</dbReference>
<evidence type="ECO:0000259" key="2">
    <source>
        <dbReference type="Pfam" id="PF20736"/>
    </source>
</evidence>
<dbReference type="Pfam" id="PF07944">
    <property type="entry name" value="Beta-AFase-like_GH127_cat"/>
    <property type="match status" value="1"/>
</dbReference>
<organism evidence="3 4">
    <name type="scientific">Candidatus Sulfotelmatobacter kueseliae</name>
    <dbReference type="NCBI Taxonomy" id="2042962"/>
    <lineage>
        <taxon>Bacteria</taxon>
        <taxon>Pseudomonadati</taxon>
        <taxon>Acidobacteriota</taxon>
        <taxon>Terriglobia</taxon>
        <taxon>Terriglobales</taxon>
        <taxon>Candidatus Korobacteraceae</taxon>
        <taxon>Candidatus Sulfotelmatobacter</taxon>
    </lineage>
</organism>
<evidence type="ECO:0000259" key="1">
    <source>
        <dbReference type="Pfam" id="PF07944"/>
    </source>
</evidence>
<dbReference type="InterPro" id="IPR049046">
    <property type="entry name" value="Beta-AFase-like_GH127_middle"/>
</dbReference>
<dbReference type="PANTHER" id="PTHR31151">
    <property type="entry name" value="PROLINE-TRNA LIGASE (DUF1680)"/>
    <property type="match status" value="1"/>
</dbReference>
<protein>
    <submittedName>
        <fullName evidence="3">Uncharacterized protein</fullName>
    </submittedName>
</protein>
<dbReference type="GO" id="GO:0005975">
    <property type="term" value="P:carbohydrate metabolic process"/>
    <property type="evidence" value="ECO:0007669"/>
    <property type="project" value="InterPro"/>
</dbReference>
<feature type="domain" description="Non-reducing end beta-L-arabinofuranosidase-like GH127 middle" evidence="2">
    <location>
        <begin position="435"/>
        <end position="529"/>
    </location>
</feature>
<feature type="domain" description="Non-reducing end beta-L-arabinofuranosidase-like GH127 catalytic" evidence="1">
    <location>
        <begin position="51"/>
        <end position="422"/>
    </location>
</feature>
<name>A0A2U3JV95_9BACT</name>
<evidence type="ECO:0000313" key="3">
    <source>
        <dbReference type="EMBL" id="SPF31317.1"/>
    </source>
</evidence>
<dbReference type="AlphaFoldDB" id="A0A2U3JV95"/>
<dbReference type="InterPro" id="IPR006311">
    <property type="entry name" value="TAT_signal"/>
</dbReference>